<comment type="similarity">
    <text evidence="1">Belongs to the short-chain dehydrogenases/reductases (SDR) family.</text>
</comment>
<evidence type="ECO:0000313" key="3">
    <source>
        <dbReference type="EMBL" id="KAF7333021.1"/>
    </source>
</evidence>
<keyword evidence="2" id="KW-0560">Oxidoreductase</keyword>
<keyword evidence="4" id="KW-1185">Reference proteome</keyword>
<dbReference type="Gene3D" id="3.40.50.720">
    <property type="entry name" value="NAD(P)-binding Rossmann-like Domain"/>
    <property type="match status" value="1"/>
</dbReference>
<dbReference type="SUPFAM" id="SSF51735">
    <property type="entry name" value="NAD(P)-binding Rossmann-fold domains"/>
    <property type="match status" value="1"/>
</dbReference>
<gene>
    <name evidence="3" type="ORF">MVEN_02408400</name>
</gene>
<comment type="caution">
    <text evidence="3">The sequence shown here is derived from an EMBL/GenBank/DDBJ whole genome shotgun (WGS) entry which is preliminary data.</text>
</comment>
<accession>A0A8H6X2H4</accession>
<dbReference type="GO" id="GO:0016491">
    <property type="term" value="F:oxidoreductase activity"/>
    <property type="evidence" value="ECO:0007669"/>
    <property type="project" value="UniProtKB-KW"/>
</dbReference>
<evidence type="ECO:0000256" key="2">
    <source>
        <dbReference type="ARBA" id="ARBA00023002"/>
    </source>
</evidence>
<organism evidence="3 4">
    <name type="scientific">Mycena venus</name>
    <dbReference type="NCBI Taxonomy" id="2733690"/>
    <lineage>
        <taxon>Eukaryota</taxon>
        <taxon>Fungi</taxon>
        <taxon>Dikarya</taxon>
        <taxon>Basidiomycota</taxon>
        <taxon>Agaricomycotina</taxon>
        <taxon>Agaricomycetes</taxon>
        <taxon>Agaricomycetidae</taxon>
        <taxon>Agaricales</taxon>
        <taxon>Marasmiineae</taxon>
        <taxon>Mycenaceae</taxon>
        <taxon>Mycena</taxon>
    </lineage>
</organism>
<name>A0A8H6X2H4_9AGAR</name>
<dbReference type="InterPro" id="IPR002347">
    <property type="entry name" value="SDR_fam"/>
</dbReference>
<evidence type="ECO:0000313" key="4">
    <source>
        <dbReference type="Proteomes" id="UP000620124"/>
    </source>
</evidence>
<reference evidence="3" key="1">
    <citation type="submission" date="2020-05" db="EMBL/GenBank/DDBJ databases">
        <title>Mycena genomes resolve the evolution of fungal bioluminescence.</title>
        <authorList>
            <person name="Tsai I.J."/>
        </authorList>
    </citation>
    <scope>NUCLEOTIDE SEQUENCE</scope>
    <source>
        <strain evidence="3">CCC161011</strain>
    </source>
</reference>
<dbReference type="OrthoDB" id="191139at2759"/>
<dbReference type="Pfam" id="PF00106">
    <property type="entry name" value="adh_short"/>
    <property type="match status" value="1"/>
</dbReference>
<protein>
    <submittedName>
        <fullName evidence="3">Short-chain dehydrogenase/reductase family protein</fullName>
    </submittedName>
</protein>
<sequence length="294" mass="31286">MILILDPHSNQALISKVMLLPTISSSTTGEEAATVLAGEIQGKNVLITGTSMGSIGFETARVISKHANLVIIAGYSPERLKLSEDAIKENPSASIRSLVVDLSSLGAVRKAAAEVNAYPEPLHALINNAAAPIGPFKLTVDNLESQTTTDFIGPFLFTKLLTPKLLAAGTASYVSRAVSLSSTGHSLISTLDLNTIVGKPDQATYHPFNVYSHAKAANTLLAIELSKRSDVTLTCCLDRTVVAAFDRRLNDKPGAYLSNGAEANNERAAHSLDPANGEKLWTQTEQIIGEKFTF</sequence>
<dbReference type="PANTHER" id="PTHR24320:SF283">
    <property type="entry name" value="RETINOL DEHYDROGENASE 11"/>
    <property type="match status" value="1"/>
</dbReference>
<dbReference type="InterPro" id="IPR036291">
    <property type="entry name" value="NAD(P)-bd_dom_sf"/>
</dbReference>
<proteinExistence type="inferred from homology"/>
<dbReference type="AlphaFoldDB" id="A0A8H6X2H4"/>
<dbReference type="PANTHER" id="PTHR24320">
    <property type="entry name" value="RETINOL DEHYDROGENASE"/>
    <property type="match status" value="1"/>
</dbReference>
<dbReference type="Proteomes" id="UP000620124">
    <property type="component" value="Unassembled WGS sequence"/>
</dbReference>
<dbReference type="EMBL" id="JACAZI010000031">
    <property type="protein sequence ID" value="KAF7333021.1"/>
    <property type="molecule type" value="Genomic_DNA"/>
</dbReference>
<evidence type="ECO:0000256" key="1">
    <source>
        <dbReference type="ARBA" id="ARBA00006484"/>
    </source>
</evidence>